<feature type="transmembrane region" description="Helical" evidence="2">
    <location>
        <begin position="890"/>
        <end position="910"/>
    </location>
</feature>
<keyword evidence="2" id="KW-0812">Transmembrane</keyword>
<dbReference type="Gene3D" id="3.30.2090.10">
    <property type="entry name" value="Multidrug efflux transporter AcrB TolC docking domain, DN and DC subdomains"/>
    <property type="match status" value="2"/>
</dbReference>
<dbReference type="Gene3D" id="1.20.1640.10">
    <property type="entry name" value="Multidrug efflux transporter AcrB transmembrane domain"/>
    <property type="match status" value="2"/>
</dbReference>
<evidence type="ECO:0000256" key="2">
    <source>
        <dbReference type="SAM" id="Phobius"/>
    </source>
</evidence>
<dbReference type="EMBL" id="JBHSGU010000001">
    <property type="protein sequence ID" value="MFC4698724.1"/>
    <property type="molecule type" value="Genomic_DNA"/>
</dbReference>
<evidence type="ECO:0000313" key="4">
    <source>
        <dbReference type="Proteomes" id="UP001595897"/>
    </source>
</evidence>
<reference evidence="4" key="1">
    <citation type="journal article" date="2019" name="Int. J. Syst. Evol. Microbiol.">
        <title>The Global Catalogue of Microorganisms (GCM) 10K type strain sequencing project: providing services to taxonomists for standard genome sequencing and annotation.</title>
        <authorList>
            <consortium name="The Broad Institute Genomics Platform"/>
            <consortium name="The Broad Institute Genome Sequencing Center for Infectious Disease"/>
            <person name="Wu L."/>
            <person name="Ma J."/>
        </authorList>
    </citation>
    <scope>NUCLEOTIDE SEQUENCE [LARGE SCALE GENOMIC DNA]</scope>
    <source>
        <strain evidence="4">KACC 12507</strain>
    </source>
</reference>
<dbReference type="Pfam" id="PF00873">
    <property type="entry name" value="ACR_tran"/>
    <property type="match status" value="1"/>
</dbReference>
<feature type="transmembrane region" description="Helical" evidence="2">
    <location>
        <begin position="361"/>
        <end position="383"/>
    </location>
</feature>
<feature type="region of interest" description="Disordered" evidence="1">
    <location>
        <begin position="1030"/>
        <end position="1053"/>
    </location>
</feature>
<feature type="transmembrane region" description="Helical" evidence="2">
    <location>
        <begin position="335"/>
        <end position="354"/>
    </location>
</feature>
<dbReference type="PRINTS" id="PR00702">
    <property type="entry name" value="ACRIFLAVINRP"/>
</dbReference>
<organism evidence="3 4">
    <name type="scientific">Glaciecola siphonariae</name>
    <dbReference type="NCBI Taxonomy" id="521012"/>
    <lineage>
        <taxon>Bacteria</taxon>
        <taxon>Pseudomonadati</taxon>
        <taxon>Pseudomonadota</taxon>
        <taxon>Gammaproteobacteria</taxon>
        <taxon>Alteromonadales</taxon>
        <taxon>Alteromonadaceae</taxon>
        <taxon>Glaciecola</taxon>
    </lineage>
</organism>
<name>A0ABV9LRB7_9ALTE</name>
<protein>
    <submittedName>
        <fullName evidence="3">Efflux RND transporter permease subunit</fullName>
    </submittedName>
</protein>
<dbReference type="SUPFAM" id="SSF82866">
    <property type="entry name" value="Multidrug efflux transporter AcrB transmembrane domain"/>
    <property type="match status" value="2"/>
</dbReference>
<dbReference type="Proteomes" id="UP001595897">
    <property type="component" value="Unassembled WGS sequence"/>
</dbReference>
<dbReference type="Gene3D" id="3.30.70.1430">
    <property type="entry name" value="Multidrug efflux transporter AcrB pore domain"/>
    <property type="match status" value="2"/>
</dbReference>
<feature type="transmembrane region" description="Helical" evidence="2">
    <location>
        <begin position="970"/>
        <end position="987"/>
    </location>
</feature>
<feature type="transmembrane region" description="Helical" evidence="2">
    <location>
        <begin position="463"/>
        <end position="490"/>
    </location>
</feature>
<feature type="transmembrane region" description="Helical" evidence="2">
    <location>
        <begin position="867"/>
        <end position="883"/>
    </location>
</feature>
<dbReference type="SUPFAM" id="SSF82693">
    <property type="entry name" value="Multidrug efflux transporter AcrB pore domain, PN1, PN2, PC1 and PC2 subdomains"/>
    <property type="match status" value="3"/>
</dbReference>
<feature type="transmembrane region" description="Helical" evidence="2">
    <location>
        <begin position="12"/>
        <end position="30"/>
    </location>
</feature>
<dbReference type="PANTHER" id="PTHR32063">
    <property type="match status" value="1"/>
</dbReference>
<keyword evidence="2" id="KW-1133">Transmembrane helix</keyword>
<feature type="transmembrane region" description="Helical" evidence="2">
    <location>
        <begin position="993"/>
        <end position="1022"/>
    </location>
</feature>
<dbReference type="InterPro" id="IPR027463">
    <property type="entry name" value="AcrB_DN_DC_subdom"/>
</dbReference>
<dbReference type="PANTHER" id="PTHR32063:SF18">
    <property type="entry name" value="CATION EFFLUX SYSTEM PROTEIN"/>
    <property type="match status" value="1"/>
</dbReference>
<dbReference type="Gene3D" id="3.30.70.1320">
    <property type="entry name" value="Multidrug efflux transporter AcrB pore domain like"/>
    <property type="match status" value="1"/>
</dbReference>
<evidence type="ECO:0000313" key="3">
    <source>
        <dbReference type="EMBL" id="MFC4698724.1"/>
    </source>
</evidence>
<keyword evidence="4" id="KW-1185">Reference proteome</keyword>
<evidence type="ECO:0000256" key="1">
    <source>
        <dbReference type="SAM" id="MobiDB-lite"/>
    </source>
</evidence>
<keyword evidence="2" id="KW-0472">Membrane</keyword>
<sequence>MNISALSLTYNRLLMAVVLSLMLFGAYSYFNLPAQEDPKVTVREAVVTTTLEGFPAQRVELLITKTLEEAIQNLPEVKEIRSISLVGQSIIHVQIEDRFNELDQIWDDMRQEIDLVVNQLPQGTSAVRVNDNFGDVAVITVALLADEGISWGDRFDVAQHIRDFLFTVPGAKRVDILGIQPEQVVIEVANAKLAQLGVAPNLIIQALQQQNIIRPGGTIDANGTNLTLQPTGNYQSIEDIANTLISVPGLEQSIQLKDIAEVNRRAIDPPVRTAYYKGEPAVIFAIAKDEETDVLSFTPKVEQVIEQLQASIPAGFRLQSVTRQADVVEAAVEGVSANVIQTLSIVSAVVILFLGLRTGVIVGSIVPSVILITISVMAFSGMALERMSLATLIIALGVLVDNGIVVAEDFKRRLEEGESRRDAVVQCGKTLAIPLLTSSLTTILVFLPLMLAESASGEYTRSVSLVILISLLVSWFLSLSVTPLLCYHFVKIKTEEQQGRVRKKINAIFDKLNPSYEVALRVVLKHRALFIVGMVCLFFLGGFGMTQVPVKFFPSSDRSQVLIYMDLPAGSSMRETDEVMRQVMNDLEDKTRFEHIEQHVAYGGFGGPRFVLSLTPIDTEPHKAFFMIDVGDRENTDPTIESLRAMFAEQYPHVAARVTKMFLGPSDSSKIDVQIKGPDAEFIFAKAQQIEAILRGLDGTYDIRNDWENRVTEIKINVNQQQARRAGVSSQDIAQSLQSYFSGLVVTEYREGDDILPVIIRAPASERFDLNRLETVTVFSSGLERNIPLMQVATLQYDTGFARIARENMFRTVTVEAKNAMMNAEDMVPLMEGPLNELRESLPFGYTIEYDGVIEDSKNSQASLNKNLPMCIAIILLLLIAQFKSFRRTAIIITTIPLIIIGAALGLLVLQGDFGFMVILGLYALAGIIINNAIVLIDRIDIEINDLEENSSGQAQFDAMVSACVRRLRPIIMSTSTTILGLMPLIISQDPLFYAMAGAIAFGLAIGTVLTLGVVPVLYALFFGIRSEQNQSGDENKPSSKVQTQAAQSQSKA</sequence>
<comment type="caution">
    <text evidence="3">The sequence shown here is derived from an EMBL/GenBank/DDBJ whole genome shotgun (WGS) entry which is preliminary data.</text>
</comment>
<dbReference type="Gene3D" id="3.30.70.1440">
    <property type="entry name" value="Multidrug efflux transporter AcrB pore domain"/>
    <property type="match status" value="1"/>
</dbReference>
<dbReference type="InterPro" id="IPR001036">
    <property type="entry name" value="Acrflvin-R"/>
</dbReference>
<feature type="transmembrane region" description="Helical" evidence="2">
    <location>
        <begin position="431"/>
        <end position="451"/>
    </location>
</feature>
<feature type="transmembrane region" description="Helical" evidence="2">
    <location>
        <begin position="389"/>
        <end position="410"/>
    </location>
</feature>
<dbReference type="SUPFAM" id="SSF82714">
    <property type="entry name" value="Multidrug efflux transporter AcrB TolC docking domain, DN and DC subdomains"/>
    <property type="match status" value="2"/>
</dbReference>
<accession>A0ABV9LRB7</accession>
<gene>
    <name evidence="3" type="ORF">ACFO4O_00935</name>
</gene>
<proteinExistence type="predicted"/>
<feature type="transmembrane region" description="Helical" evidence="2">
    <location>
        <begin position="528"/>
        <end position="550"/>
    </location>
</feature>
<dbReference type="RefSeq" id="WP_382405362.1">
    <property type="nucleotide sequence ID" value="NZ_JBHSGU010000001.1"/>
</dbReference>
<feature type="transmembrane region" description="Helical" evidence="2">
    <location>
        <begin position="916"/>
        <end position="937"/>
    </location>
</feature>